<organism evidence="10 11">
    <name type="scientific">Senegalia massiliensis</name>
    <dbReference type="NCBI Taxonomy" id="1720316"/>
    <lineage>
        <taxon>Bacteria</taxon>
        <taxon>Bacillati</taxon>
        <taxon>Bacillota</taxon>
        <taxon>Clostridia</taxon>
        <taxon>Eubacteriales</taxon>
        <taxon>Clostridiaceae</taxon>
        <taxon>Senegalia</taxon>
    </lineage>
</organism>
<dbReference type="InterPro" id="IPR022966">
    <property type="entry name" value="RNase_II/R_CS"/>
</dbReference>
<dbReference type="GO" id="GO:0008859">
    <property type="term" value="F:exoribonuclease II activity"/>
    <property type="evidence" value="ECO:0007669"/>
    <property type="project" value="UniProtKB-UniRule"/>
</dbReference>
<dbReference type="EC" id="3.1.13.1" evidence="8"/>
<dbReference type="PANTHER" id="PTHR23355">
    <property type="entry name" value="RIBONUCLEASE"/>
    <property type="match status" value="1"/>
</dbReference>
<dbReference type="InterPro" id="IPR040476">
    <property type="entry name" value="CSD2"/>
</dbReference>
<dbReference type="InterPro" id="IPR013223">
    <property type="entry name" value="RNase_B_OB_dom"/>
</dbReference>
<dbReference type="GO" id="GO:0005829">
    <property type="term" value="C:cytosol"/>
    <property type="evidence" value="ECO:0007669"/>
    <property type="project" value="TreeGrafter"/>
</dbReference>
<dbReference type="InterPro" id="IPR001900">
    <property type="entry name" value="RNase_II/R"/>
</dbReference>
<dbReference type="NCBIfam" id="TIGR00358">
    <property type="entry name" value="3_prime_RNase"/>
    <property type="match status" value="1"/>
</dbReference>
<proteinExistence type="inferred from homology"/>
<comment type="similarity">
    <text evidence="8">Belongs to the RNR ribonuclease family. RNase R subfamily.</text>
</comment>
<comment type="subcellular location">
    <subcellularLocation>
        <location evidence="2 8">Cytoplasm</location>
    </subcellularLocation>
</comment>
<name>A0A845QU75_9CLOT</name>
<keyword evidence="5 8" id="KW-0378">Hydrolase</keyword>
<dbReference type="HAMAP" id="MF_01895">
    <property type="entry name" value="RNase_R"/>
    <property type="match status" value="1"/>
</dbReference>
<feature type="domain" description="S1 motif" evidence="9">
    <location>
        <begin position="624"/>
        <end position="704"/>
    </location>
</feature>
<dbReference type="PANTHER" id="PTHR23355:SF9">
    <property type="entry name" value="DIS3-LIKE EXONUCLEASE 2"/>
    <property type="match status" value="1"/>
</dbReference>
<reference evidence="10 11" key="1">
    <citation type="submission" date="2018-08" db="EMBL/GenBank/DDBJ databases">
        <title>Murine metabolic-syndrome-specific gut microbial biobank.</title>
        <authorList>
            <person name="Liu C."/>
        </authorList>
    </citation>
    <scope>NUCLEOTIDE SEQUENCE [LARGE SCALE GENOMIC DNA]</scope>
    <source>
        <strain evidence="10 11">583</strain>
    </source>
</reference>
<gene>
    <name evidence="8 10" type="primary">rnr</name>
    <name evidence="10" type="ORF">D3Z33_00630</name>
</gene>
<dbReference type="Pfam" id="PF08206">
    <property type="entry name" value="OB_RNB"/>
    <property type="match status" value="1"/>
</dbReference>
<dbReference type="AlphaFoldDB" id="A0A845QU75"/>
<dbReference type="InterPro" id="IPR011129">
    <property type="entry name" value="CSD"/>
</dbReference>
<dbReference type="GO" id="GO:0003723">
    <property type="term" value="F:RNA binding"/>
    <property type="evidence" value="ECO:0007669"/>
    <property type="project" value="UniProtKB-UniRule"/>
</dbReference>
<dbReference type="OrthoDB" id="9764149at2"/>
<evidence type="ECO:0000256" key="6">
    <source>
        <dbReference type="ARBA" id="ARBA00022839"/>
    </source>
</evidence>
<dbReference type="InterPro" id="IPR011805">
    <property type="entry name" value="RNase_R"/>
</dbReference>
<evidence type="ECO:0000256" key="3">
    <source>
        <dbReference type="ARBA" id="ARBA00022490"/>
    </source>
</evidence>
<evidence type="ECO:0000256" key="4">
    <source>
        <dbReference type="ARBA" id="ARBA00022722"/>
    </source>
</evidence>
<dbReference type="Pfam" id="PF17876">
    <property type="entry name" value="CSD2"/>
    <property type="match status" value="1"/>
</dbReference>
<dbReference type="SUPFAM" id="SSF50249">
    <property type="entry name" value="Nucleic acid-binding proteins"/>
    <property type="match status" value="4"/>
</dbReference>
<keyword evidence="6 8" id="KW-0269">Exonuclease</keyword>
<dbReference type="Proteomes" id="UP000467132">
    <property type="component" value="Unassembled WGS sequence"/>
</dbReference>
<dbReference type="InterPro" id="IPR003029">
    <property type="entry name" value="S1_domain"/>
</dbReference>
<evidence type="ECO:0000313" key="10">
    <source>
        <dbReference type="EMBL" id="NBI05359.1"/>
    </source>
</evidence>
<keyword evidence="3 8" id="KW-0963">Cytoplasm</keyword>
<protein>
    <recommendedName>
        <fullName evidence="8">Ribonuclease R</fullName>
        <shortName evidence="8">RNase R</shortName>
        <ecNumber evidence="8">3.1.13.1</ecNumber>
    </recommendedName>
</protein>
<keyword evidence="11" id="KW-1185">Reference proteome</keyword>
<dbReference type="PROSITE" id="PS01175">
    <property type="entry name" value="RIBONUCLEASE_II"/>
    <property type="match status" value="1"/>
</dbReference>
<comment type="caution">
    <text evidence="10">The sequence shown here is derived from an EMBL/GenBank/DDBJ whole genome shotgun (WGS) entry which is preliminary data.</text>
</comment>
<dbReference type="SMART" id="SM00357">
    <property type="entry name" value="CSP"/>
    <property type="match status" value="2"/>
</dbReference>
<dbReference type="PROSITE" id="PS50126">
    <property type="entry name" value="S1"/>
    <property type="match status" value="1"/>
</dbReference>
<evidence type="ECO:0000256" key="5">
    <source>
        <dbReference type="ARBA" id="ARBA00022801"/>
    </source>
</evidence>
<dbReference type="InterPro" id="IPR004476">
    <property type="entry name" value="RNase_II/RNase_R"/>
</dbReference>
<comment type="catalytic activity">
    <reaction evidence="1 8">
        <text>Exonucleolytic cleavage in the 3'- to 5'-direction to yield nucleoside 5'-phosphates.</text>
        <dbReference type="EC" id="3.1.13.1"/>
    </reaction>
</comment>
<dbReference type="InterPro" id="IPR012340">
    <property type="entry name" value="NA-bd_OB-fold"/>
</dbReference>
<dbReference type="InterPro" id="IPR050180">
    <property type="entry name" value="RNR_Ribonuclease"/>
</dbReference>
<evidence type="ECO:0000256" key="8">
    <source>
        <dbReference type="HAMAP-Rule" id="MF_01895"/>
    </source>
</evidence>
<dbReference type="Gene3D" id="2.40.50.140">
    <property type="entry name" value="Nucleic acid-binding proteins"/>
    <property type="match status" value="3"/>
</dbReference>
<dbReference type="RefSeq" id="WP_160195868.1">
    <property type="nucleotide sequence ID" value="NZ_QXXA01000001.1"/>
</dbReference>
<sequence>MNIKNKILRFMKEQAYKPVKKEELANIFDIEKDQLKEFYSILDEMEKECSIVKTREETYGVPEKLGLRFGKIQGNSRGFGFLIPDDVESRDVFLSPNNLNGALHNDRVLVRLYKKGDEDKRPEGEVIRIVERGNKNIVGIFQKSKNFGFVVPDDEKISVDVFIPKSEFQGAKDDDKVVVEITKWPEKRRNPEGKVIEVLGNVNDVGTDILSIERKYNLSETFPEEVMLDAESISETIPEREISRRLDLRDKKIFTIDGIDAKDLDDGISVEKLENGDYILGVHIADVTHYVHESSTIDKEAYKRGTSVYLVDRVIPMLPRKLSNGMCSLNPKVDRLTLSVFMTIDKNGKVKDQNIKETVINSKARLNYKDVSDILENNDEELMKKYNEFIDEFKLMEELSKILRRKREQRGSIDFDFDEAKIILDTEGDPVEIKKYERRISNRIIEEFMLAANETIAEYMYWTQTPFLYRIHEDPDEDRIEDFKKFIYNFGYKLKGNDEDIHPKQLQDLLEKIEGKKEETVINTIMLRSLKKAEYSHERKTHFGLAAKYYTHFTSPIRRYPDLTIHRIIKWFINNEIDEKKKTKLEKKLPKIAEHCSSTERIADEAERETDELKMVEYMSKRIGEEYEGLISGVTSFGLFVELDNTIEGLVHVSTLTDGYYHYDEKNYSLVEERTKKTYRIGDIVKIRVVNTNIAKREIDFLLVEDKE</sequence>
<dbReference type="Pfam" id="PF00575">
    <property type="entry name" value="S1"/>
    <property type="match status" value="1"/>
</dbReference>
<evidence type="ECO:0000313" key="11">
    <source>
        <dbReference type="Proteomes" id="UP000467132"/>
    </source>
</evidence>
<evidence type="ECO:0000256" key="1">
    <source>
        <dbReference type="ARBA" id="ARBA00001849"/>
    </source>
</evidence>
<accession>A0A845QU75</accession>
<comment type="function">
    <text evidence="8">3'-5' exoribonuclease that releases 5'-nucleoside monophosphates and is involved in maturation of structured RNAs.</text>
</comment>
<keyword evidence="4 8" id="KW-0540">Nuclease</keyword>
<dbReference type="SMART" id="SM00955">
    <property type="entry name" value="RNB"/>
    <property type="match status" value="1"/>
</dbReference>
<dbReference type="EMBL" id="QXXA01000001">
    <property type="protein sequence ID" value="NBI05359.1"/>
    <property type="molecule type" value="Genomic_DNA"/>
</dbReference>
<keyword evidence="7 8" id="KW-0694">RNA-binding</keyword>
<dbReference type="GO" id="GO:0006402">
    <property type="term" value="P:mRNA catabolic process"/>
    <property type="evidence" value="ECO:0007669"/>
    <property type="project" value="TreeGrafter"/>
</dbReference>
<evidence type="ECO:0000259" key="9">
    <source>
        <dbReference type="PROSITE" id="PS50126"/>
    </source>
</evidence>
<dbReference type="CDD" id="cd04471">
    <property type="entry name" value="S1_RNase_R"/>
    <property type="match status" value="1"/>
</dbReference>
<dbReference type="Pfam" id="PF00773">
    <property type="entry name" value="RNB"/>
    <property type="match status" value="1"/>
</dbReference>
<dbReference type="NCBIfam" id="TIGR02063">
    <property type="entry name" value="RNase_R"/>
    <property type="match status" value="1"/>
</dbReference>
<dbReference type="FunFam" id="2.40.50.140:FF:000219">
    <property type="entry name" value="Ribonuclease R"/>
    <property type="match status" value="1"/>
</dbReference>
<evidence type="ECO:0000256" key="7">
    <source>
        <dbReference type="ARBA" id="ARBA00022884"/>
    </source>
</evidence>
<evidence type="ECO:0000256" key="2">
    <source>
        <dbReference type="ARBA" id="ARBA00004496"/>
    </source>
</evidence>
<dbReference type="SMART" id="SM00316">
    <property type="entry name" value="S1"/>
    <property type="match status" value="1"/>
</dbReference>